<dbReference type="PROSITE" id="PS00915">
    <property type="entry name" value="PI3_4_KINASE_1"/>
    <property type="match status" value="1"/>
</dbReference>
<dbReference type="SUPFAM" id="SSF56112">
    <property type="entry name" value="Protein kinase-like (PK-like)"/>
    <property type="match status" value="1"/>
</dbReference>
<feature type="region of interest" description="Disordered" evidence="5">
    <location>
        <begin position="1029"/>
        <end position="1056"/>
    </location>
</feature>
<dbReference type="PANTHER" id="PTHR10048">
    <property type="entry name" value="PHOSPHATIDYLINOSITOL KINASE"/>
    <property type="match status" value="1"/>
</dbReference>
<dbReference type="GO" id="GO:0005737">
    <property type="term" value="C:cytoplasm"/>
    <property type="evidence" value="ECO:0007669"/>
    <property type="project" value="TreeGrafter"/>
</dbReference>
<feature type="region of interest" description="Disordered" evidence="5">
    <location>
        <begin position="1886"/>
        <end position="1912"/>
    </location>
</feature>
<feature type="domain" description="PIK helical" evidence="7">
    <location>
        <begin position="2014"/>
        <end position="2198"/>
    </location>
</feature>
<name>J9DM01_EDHAE</name>
<dbReference type="PROSITE" id="PS51545">
    <property type="entry name" value="PIK_HELICAL"/>
    <property type="match status" value="1"/>
</dbReference>
<evidence type="ECO:0000256" key="1">
    <source>
        <dbReference type="ARBA" id="ARBA00006209"/>
    </source>
</evidence>
<dbReference type="Proteomes" id="UP000003163">
    <property type="component" value="Unassembled WGS sequence"/>
</dbReference>
<evidence type="ECO:0000256" key="2">
    <source>
        <dbReference type="ARBA" id="ARBA00012169"/>
    </source>
</evidence>
<keyword evidence="9" id="KW-1185">Reference proteome</keyword>
<dbReference type="GO" id="GO:0048015">
    <property type="term" value="P:phosphatidylinositol-mediated signaling"/>
    <property type="evidence" value="ECO:0007669"/>
    <property type="project" value="TreeGrafter"/>
</dbReference>
<evidence type="ECO:0000313" key="8">
    <source>
        <dbReference type="EMBL" id="EJW02412.1"/>
    </source>
</evidence>
<dbReference type="EC" id="2.7.1.67" evidence="2"/>
<dbReference type="VEuPathDB" id="MicrosporidiaDB:EDEG_03163"/>
<feature type="compositionally biased region" description="Polar residues" evidence="5">
    <location>
        <begin position="1046"/>
        <end position="1055"/>
    </location>
</feature>
<dbReference type="EMBL" id="AFBI03000072">
    <property type="protein sequence ID" value="EJW02412.1"/>
    <property type="molecule type" value="Genomic_DNA"/>
</dbReference>
<comment type="similarity">
    <text evidence="1">Belongs to the PI3/PI4-kinase family. Type III PI4K subfamily.</text>
</comment>
<feature type="compositionally biased region" description="Low complexity" evidence="5">
    <location>
        <begin position="1720"/>
        <end position="1747"/>
    </location>
</feature>
<evidence type="ECO:0000256" key="3">
    <source>
        <dbReference type="ARBA" id="ARBA00022679"/>
    </source>
</evidence>
<comment type="caution">
    <text evidence="8">The sequence shown here is derived from an EMBL/GenBank/DDBJ whole genome shotgun (WGS) entry which is preliminary data.</text>
</comment>
<gene>
    <name evidence="8" type="ORF">EDEG_03163</name>
</gene>
<evidence type="ECO:0000259" key="6">
    <source>
        <dbReference type="PROSITE" id="PS50290"/>
    </source>
</evidence>
<proteinExistence type="inferred from homology"/>
<dbReference type="GO" id="GO:0046854">
    <property type="term" value="P:phosphatidylinositol phosphate biosynthetic process"/>
    <property type="evidence" value="ECO:0007669"/>
    <property type="project" value="InterPro"/>
</dbReference>
<feature type="compositionally biased region" description="Polar residues" evidence="5">
    <location>
        <begin position="2248"/>
        <end position="2258"/>
    </location>
</feature>
<dbReference type="InParanoid" id="J9DM01"/>
<dbReference type="PANTHER" id="PTHR10048:SF15">
    <property type="entry name" value="PHOSPHATIDYLINOSITOL 4-KINASE ALPHA"/>
    <property type="match status" value="1"/>
</dbReference>
<sequence>MNTEKSEYREFLLKFIENPFSISWKREKKTSKAELVKSLSLANTYYNTVYICVLVVNYENKEKLDNDFLIEIGNKLFSKDNFCRRDFKKFESFVSQNEDIKKSIELGNGKIAEKISENNKCVNDNTNGEFMSVKNNIDGGNVGLLNGQIFNNEIKSQKEISKVLSELEIKDLCNILDFQEHVSNNSEMFYYLKCVLILPRIIRDYENLGAAEFTSIFIEIFLSKNNELKDYKSVAIEILRYLNNMKLEECFLECDERLMNRRVDFLCIASLFIHRFVQEVYQLKRTCENFSFSLFRFTSEAKKNIPASKLLFFMYFKEFFDECLQENKNLLCQNETSAKINMNLADKISSSMSVSTFNTINIVNTIKKDNIDKNINYHNETDIDLKIDSSNNKNVNKNNEDNIKEFNTSKNENKLNFLNRNIDNKYELNINISENNKKDNLQTDNIKNTIYTSMENSLSFASYDKTNSLIKSSKKEFFLKKSITEQIFTHKKHIDCLIYYNEKIYNLVENEREKATKMTEKSFDYSFAIEFYTEIYNLLLESESLGDDTFYLLKIFLAIVLVVEEFDIKEAVLASVMTERGFLIDEVSLLDMHLFIIKLLYQLKDTDLSKKHLNIILSSISLALFNKNNISTIVECLIEFNICNDNDRIQICRCVFYKIKAILEQYGVDKIRDTICKSRQYKLNDADKLTYKSNFNDSVTKNLHFCNDISLNVQEGGIMKKDTNEFYNHAENNDINDSRRSSVSFIDQIHEKEEFYNDNYNAKPNDEKNNKKYNNFFSSMKSADKSDSTEDQKNIKDNNSELYATRSEFKKKFDQINSIKKVTLEHAKNKNNDQKFLYNNKTKKQKMRNKIVTDEDDDSQIYQLVHLDLLGVLLEYMSHFTNTFYYLEIQNLFIIVINLPNTMEYFAEFLTRNNCKIPLSSFFMNLRTDTLLRFYTIFFKRLKNCCEDEIYKNKKNSSSDKNNKKGLNKTTFLENLQLLNTDDLVNVKNISNTDIRKDFEICEKIILADTQENVEKKIDEQKVVNIDKTNVENSKEKNSKNDQSSIPQSDDGNNSLHKDKIVENMQKTDQIAIKAVYNNPNTDLNYKNLPPEHRKIANGVQKYLGGKFNYNNVNKSLDSISFDYKISKTKPNLFKNLSHENLSTTIYDNNSIMNSHNFTNNSSLKRKKNFLAKSNSSNFYYDSKGQKRIYSANFYTYEEVIETHVIDFLEMFMSKKEQGLSPILNILPFLPKKSKYFVLYYNVWKYVLQEQLVDYLTLFAIKMPALIGISLETSKNHFISEIQRKKLYNRLLNDIEIAIRNKEKSQKMILEKYGDYFQILFYDTYQNDHILFQSANNIMQNKHETRSKKTNLESFNLKHKSENNILTEFENRCKIYRKLIRLDNLERYFTHKFIFIVYYIEKQKLNNNDYSGILEYISDQNILIYFLNEITFLLKVLHFHLKGTIDFKLKYALALLNKFSTSYESTRLLIVEILTYILKDCPEIAYNMKLHIKFNNIIRTEREKNILKDNYHKPHALSELQKIYKNDIMRLVKKKAPYIYEYLVYHICDVEAVQESNVSGYGCISDKIVQSKHYFILVVSFRKIMRYADFFNKGVFNGKCDRSICLDADRDSHIIKSAILNEARSAVYNKNSDYSLFRNSSLMSNNNCSIISKANCSNIDEFNSNLARKQNTHKYSNIIDKNKCSNIIDKNKCSNNNNINSSSNSSSNINSISNNNINSIGNNNSSSNNNNINSSNNNNINSSNNNNMQINKCNPSNNVNINPDSSFPHPSSSSHTHSCLLNKKGKVMTEIDQLFEFVGKNILSETFDIEFVVDAILYSKYNQTVIYMVFIIIKERLSRFYNHHDLYILLKVYNILELENCIDLRFLNKAFFQNLNFNPKPVNDLKKENKLSAKRKSKNKANNDNKKSEKTDNEIKNLNFDIKKIENNLNTYNTISEKELNEVFTYLNSKNRLTINDSINTTDKNTEKIRKYNLLKKMPKKKTKKDKSKNTINNENPEEKFNYLVQPERIYLKRFTDIKTLAEHLQDFYKFFFYNQYYILTFDNIENQFHEFPMSSDTFMHFNLIELIRIHNMYVKNLTYDIAKKYWPNIIDRKMFIIETLNMSVIDIVIVLQNSNNKELMNNALEQLKKLDISFYVPQLVQCLSNESIFTEIFLVLCEMCKEKHICHSLLWNLKANTDINPKIFKKCISDLESIGNMMDVEIYEKNMKKNKNHLKKDRNLSNSNLANFASVDKNIKPINDSDKNKENNTSCGSENNKTVKVNQISQNILDNKSGQANLKNQSQEKQVFENKIDKNTKKVGQRLEMYDLDSSDFSVDIGDGFMDEMKFFSSLTEISSLMMPFKVCPKSEQVQKINRFLGQIKVPNGVYLPTEPEYEILGIVAGSGRPLQSYAKVPFMASFYCIKISDLKFDENQIQDVQNDFLPDCTCDISNANDITKNKIEKKALSDDEIEDLRKEKIYNFKRMLHKKIINKNNCSEYKISIKRLIFKAGDDCRQDMLALQTITLFKNIFKACNLDLFVYPYKVIATGNGTGIIEVVPNAITRDQMGRERINELGDYFGFKYGYQEGKKYIQAVDNFVKSLAGYGLVTYFLNVKDRHNANIMINDDGHIIHIDFGFILGLSPNLNIELPLKLTGEIYNLLMQSSVYEKYIDLMVKGFLAIRKNAKDVVFLIDSFSKYSKLPCYKKTTVDEFIERMHFDKTEKEATLYMTNLVTGSFKKVRTWAYDKYQNLLNNISH</sequence>
<evidence type="ECO:0000256" key="4">
    <source>
        <dbReference type="ARBA" id="ARBA00022777"/>
    </source>
</evidence>
<dbReference type="InterPro" id="IPR015433">
    <property type="entry name" value="PI3/4_kinase"/>
</dbReference>
<feature type="compositionally biased region" description="Polar residues" evidence="5">
    <location>
        <begin position="1748"/>
        <end position="1762"/>
    </location>
</feature>
<protein>
    <recommendedName>
        <fullName evidence="2">1-phosphatidylinositol 4-kinase</fullName>
        <ecNumber evidence="2">2.7.1.67</ecNumber>
    </recommendedName>
</protein>
<dbReference type="Gene3D" id="1.25.40.70">
    <property type="entry name" value="Phosphatidylinositol 3-kinase, accessory domain (PIK)"/>
    <property type="match status" value="1"/>
</dbReference>
<dbReference type="InterPro" id="IPR018936">
    <property type="entry name" value="PI3/4_kinase_CS"/>
</dbReference>
<dbReference type="SMART" id="SM00146">
    <property type="entry name" value="PI3Kc"/>
    <property type="match status" value="1"/>
</dbReference>
<feature type="compositionally biased region" description="Basic and acidic residues" evidence="5">
    <location>
        <begin position="1901"/>
        <end position="1912"/>
    </location>
</feature>
<dbReference type="HOGENOM" id="CLU_227120_0_0_1"/>
<accession>J9DM01</accession>
<evidence type="ECO:0000256" key="5">
    <source>
        <dbReference type="SAM" id="MobiDB-lite"/>
    </source>
</evidence>
<feature type="compositionally biased region" description="Low complexity" evidence="5">
    <location>
        <begin position="1763"/>
        <end position="1773"/>
    </location>
</feature>
<dbReference type="GO" id="GO:0005886">
    <property type="term" value="C:plasma membrane"/>
    <property type="evidence" value="ECO:0007669"/>
    <property type="project" value="TreeGrafter"/>
</dbReference>
<dbReference type="InterPro" id="IPR001263">
    <property type="entry name" value="PI3K_accessory_dom"/>
</dbReference>
<organism evidence="8 9">
    <name type="scientific">Edhazardia aedis (strain USNM 41457)</name>
    <name type="common">Microsporidian parasite</name>
    <dbReference type="NCBI Taxonomy" id="1003232"/>
    <lineage>
        <taxon>Eukaryota</taxon>
        <taxon>Fungi</taxon>
        <taxon>Fungi incertae sedis</taxon>
        <taxon>Microsporidia</taxon>
        <taxon>Edhazardia</taxon>
    </lineage>
</organism>
<feature type="domain" description="PI3K/PI4K catalytic" evidence="6">
    <location>
        <begin position="2453"/>
        <end position="2721"/>
    </location>
</feature>
<feature type="compositionally biased region" description="Basic and acidic residues" evidence="5">
    <location>
        <begin position="1029"/>
        <end position="1040"/>
    </location>
</feature>
<dbReference type="InterPro" id="IPR000403">
    <property type="entry name" value="PI3/4_kinase_cat_dom"/>
</dbReference>
<dbReference type="Gene3D" id="3.30.1010.10">
    <property type="entry name" value="Phosphatidylinositol 3-kinase Catalytic Subunit, Chain A, domain 4"/>
    <property type="match status" value="1"/>
</dbReference>
<keyword evidence="4" id="KW-0418">Kinase</keyword>
<dbReference type="Gene3D" id="1.10.1070.11">
    <property type="entry name" value="Phosphatidylinositol 3-/4-kinase, catalytic domain"/>
    <property type="match status" value="1"/>
</dbReference>
<evidence type="ECO:0000313" key="9">
    <source>
        <dbReference type="Proteomes" id="UP000003163"/>
    </source>
</evidence>
<dbReference type="SUPFAM" id="SSF48371">
    <property type="entry name" value="ARM repeat"/>
    <property type="match status" value="1"/>
</dbReference>
<reference evidence="8 9" key="1">
    <citation type="submission" date="2011-08" db="EMBL/GenBank/DDBJ databases">
        <authorList>
            <person name="Liu Z.J."/>
            <person name="Shi F.L."/>
            <person name="Lu J.Q."/>
            <person name="Li M."/>
            <person name="Wang Z.L."/>
        </authorList>
    </citation>
    <scope>NUCLEOTIDE SEQUENCE [LARGE SCALE GENOMIC DNA]</scope>
    <source>
        <strain evidence="8 9">USNM 41457</strain>
    </source>
</reference>
<dbReference type="InterPro" id="IPR042236">
    <property type="entry name" value="PI3K_accessory_sf"/>
</dbReference>
<dbReference type="PROSITE" id="PS50290">
    <property type="entry name" value="PI3_4_KINASE_3"/>
    <property type="match status" value="1"/>
</dbReference>
<feature type="compositionally biased region" description="Basic and acidic residues" evidence="5">
    <location>
        <begin position="2237"/>
        <end position="2247"/>
    </location>
</feature>
<dbReference type="InterPro" id="IPR011009">
    <property type="entry name" value="Kinase-like_dom_sf"/>
</dbReference>
<feature type="region of interest" description="Disordered" evidence="5">
    <location>
        <begin position="2237"/>
        <end position="2258"/>
    </location>
</feature>
<dbReference type="STRING" id="1003232.J9DM01"/>
<dbReference type="InterPro" id="IPR016024">
    <property type="entry name" value="ARM-type_fold"/>
</dbReference>
<dbReference type="OrthoDB" id="10264149at2759"/>
<dbReference type="GO" id="GO:0004430">
    <property type="term" value="F:1-phosphatidylinositol 4-kinase activity"/>
    <property type="evidence" value="ECO:0007669"/>
    <property type="project" value="UniProtKB-EC"/>
</dbReference>
<keyword evidence="3" id="KW-0808">Transferase</keyword>
<dbReference type="InterPro" id="IPR036940">
    <property type="entry name" value="PI3/4_kinase_cat_sf"/>
</dbReference>
<feature type="region of interest" description="Disordered" evidence="5">
    <location>
        <begin position="1720"/>
        <end position="1773"/>
    </location>
</feature>
<reference evidence="9" key="2">
    <citation type="submission" date="2015-07" db="EMBL/GenBank/DDBJ databases">
        <title>Contrasting host-pathogen interactions and genome evolution in two generalist and specialist microsporidian pathogens of mosquitoes.</title>
        <authorList>
            <consortium name="The Broad Institute Genomics Platform"/>
            <consortium name="The Broad Institute Genome Sequencing Center for Infectious Disease"/>
            <person name="Cuomo C.A."/>
            <person name="Sanscrainte N.D."/>
            <person name="Goldberg J.M."/>
            <person name="Heiman D."/>
            <person name="Young S."/>
            <person name="Zeng Q."/>
            <person name="Becnel J.J."/>
            <person name="Birren B.W."/>
        </authorList>
    </citation>
    <scope>NUCLEOTIDE SEQUENCE [LARGE SCALE GENOMIC DNA]</scope>
    <source>
        <strain evidence="9">USNM 41457</strain>
    </source>
</reference>
<evidence type="ECO:0000259" key="7">
    <source>
        <dbReference type="PROSITE" id="PS51545"/>
    </source>
</evidence>
<dbReference type="Pfam" id="PF00454">
    <property type="entry name" value="PI3_PI4_kinase"/>
    <property type="match status" value="1"/>
</dbReference>